<evidence type="ECO:0000256" key="1">
    <source>
        <dbReference type="SAM" id="MobiDB-lite"/>
    </source>
</evidence>
<gene>
    <name evidence="2" type="ORF">E4U09_005797</name>
</gene>
<feature type="compositionally biased region" description="Basic and acidic residues" evidence="1">
    <location>
        <begin position="145"/>
        <end position="158"/>
    </location>
</feature>
<accession>A0A9P7U431</accession>
<feature type="compositionally biased region" description="Low complexity" evidence="1">
    <location>
        <begin position="342"/>
        <end position="354"/>
    </location>
</feature>
<feature type="compositionally biased region" description="Acidic residues" evidence="1">
    <location>
        <begin position="127"/>
        <end position="140"/>
    </location>
</feature>
<feature type="compositionally biased region" description="Acidic residues" evidence="1">
    <location>
        <begin position="159"/>
        <end position="185"/>
    </location>
</feature>
<protein>
    <submittedName>
        <fullName evidence="2">Uncharacterized protein</fullName>
    </submittedName>
</protein>
<reference evidence="2 3" key="1">
    <citation type="journal article" date="2020" name="bioRxiv">
        <title>Whole genome comparisons of ergot fungi reveals the divergence and evolution of species within the genus Claviceps are the result of varying mechanisms driving genome evolution and host range expansion.</title>
        <authorList>
            <person name="Wyka S.A."/>
            <person name="Mondo S.J."/>
            <person name="Liu M."/>
            <person name="Dettman J."/>
            <person name="Nalam V."/>
            <person name="Broders K.D."/>
        </authorList>
    </citation>
    <scope>NUCLEOTIDE SEQUENCE [LARGE SCALE GENOMIC DNA]</scope>
    <source>
        <strain evidence="2 3">Clav52</strain>
    </source>
</reference>
<organism evidence="2 3">
    <name type="scientific">Claviceps aff. purpurea</name>
    <dbReference type="NCBI Taxonomy" id="1967640"/>
    <lineage>
        <taxon>Eukaryota</taxon>
        <taxon>Fungi</taxon>
        <taxon>Dikarya</taxon>
        <taxon>Ascomycota</taxon>
        <taxon>Pezizomycotina</taxon>
        <taxon>Sordariomycetes</taxon>
        <taxon>Hypocreomycetidae</taxon>
        <taxon>Hypocreales</taxon>
        <taxon>Clavicipitaceae</taxon>
        <taxon>Claviceps</taxon>
    </lineage>
</organism>
<evidence type="ECO:0000313" key="2">
    <source>
        <dbReference type="EMBL" id="KAG6301105.1"/>
    </source>
</evidence>
<feature type="region of interest" description="Disordered" evidence="1">
    <location>
        <begin position="327"/>
        <end position="422"/>
    </location>
</feature>
<feature type="compositionally biased region" description="Polar residues" evidence="1">
    <location>
        <begin position="232"/>
        <end position="244"/>
    </location>
</feature>
<evidence type="ECO:0000313" key="3">
    <source>
        <dbReference type="Proteomes" id="UP000707071"/>
    </source>
</evidence>
<keyword evidence="3" id="KW-1185">Reference proteome</keyword>
<comment type="caution">
    <text evidence="2">The sequence shown here is derived from an EMBL/GenBank/DDBJ whole genome shotgun (WGS) entry which is preliminary data.</text>
</comment>
<name>A0A9P7U431_9HYPO</name>
<dbReference type="AlphaFoldDB" id="A0A9P7U431"/>
<sequence>MEWPDDPEHRASLTPDIELPREPLHRGVWVEENSPRPLRETPISSAQVAVQSAPAGGHHRFSRPLAQDPNIKPVGNGHHFSYQRELRDPLGLKQLGPVSFSCSDSGKDVDDESSRMASLQSRTVADASDDQSVADEEDGGTDMSCIRDGDEDTLGHDDREDEEGNGVVVVDDDDDDYDDDSDASCDSDGSASAADQEEAYAEPYFSYAAQALSSPSISVPEPDMDATPPPSSRGQHAEPSSSTFEIEEIDPMDSGCEGLEILHPTEIETVCSRSCSCRRKGFERDVLRDFKNLTCNNGTWDDESDETCCLSEEARFRQRQKDLRRIRRLSMSSSYGKRTHSEMSGGSESSEAGALDVSDAGSSARRMRKRLRRGSLLFQDPPAPRIDELDEPDSSEETCDAADPSVRELPPSPMESKEEELT</sequence>
<dbReference type="Proteomes" id="UP000707071">
    <property type="component" value="Unassembled WGS sequence"/>
</dbReference>
<feature type="compositionally biased region" description="Acidic residues" evidence="1">
    <location>
        <begin position="388"/>
        <end position="400"/>
    </location>
</feature>
<feature type="compositionally biased region" description="Basic and acidic residues" evidence="1">
    <location>
        <begin position="105"/>
        <end position="114"/>
    </location>
</feature>
<feature type="region of interest" description="Disordered" evidence="1">
    <location>
        <begin position="215"/>
        <end position="244"/>
    </location>
</feature>
<dbReference type="EMBL" id="SRRH01000050">
    <property type="protein sequence ID" value="KAG6301105.1"/>
    <property type="molecule type" value="Genomic_DNA"/>
</dbReference>
<proteinExistence type="predicted"/>
<feature type="region of interest" description="Disordered" evidence="1">
    <location>
        <begin position="45"/>
        <end position="202"/>
    </location>
</feature>